<evidence type="ECO:0000256" key="1">
    <source>
        <dbReference type="SAM" id="MobiDB-lite"/>
    </source>
</evidence>
<dbReference type="RefSeq" id="XP_014531150.2">
    <property type="nucleotide sequence ID" value="XM_014675664.2"/>
</dbReference>
<organism evidence="2 3">
    <name type="scientific">Penicillium digitatum</name>
    <name type="common">Green mold</name>
    <dbReference type="NCBI Taxonomy" id="36651"/>
    <lineage>
        <taxon>Eukaryota</taxon>
        <taxon>Fungi</taxon>
        <taxon>Dikarya</taxon>
        <taxon>Ascomycota</taxon>
        <taxon>Pezizomycotina</taxon>
        <taxon>Eurotiomycetes</taxon>
        <taxon>Eurotiomycetidae</taxon>
        <taxon>Eurotiales</taxon>
        <taxon>Aspergillaceae</taxon>
        <taxon>Penicillium</taxon>
    </lineage>
</organism>
<feature type="compositionally biased region" description="Basic and acidic residues" evidence="1">
    <location>
        <begin position="55"/>
        <end position="66"/>
    </location>
</feature>
<gene>
    <name evidence="2" type="ORF">Pdw03_4436</name>
</gene>
<dbReference type="KEGG" id="pdp:PDIP_69930"/>
<dbReference type="EMBL" id="CP060774">
    <property type="protein sequence ID" value="QQK41582.1"/>
    <property type="molecule type" value="Genomic_DNA"/>
</dbReference>
<dbReference type="GeneID" id="26235309"/>
<evidence type="ECO:0000313" key="3">
    <source>
        <dbReference type="Proteomes" id="UP000595662"/>
    </source>
</evidence>
<feature type="compositionally biased region" description="Basic residues" evidence="1">
    <location>
        <begin position="42"/>
        <end position="51"/>
    </location>
</feature>
<sequence length="353" mass="40318">MKAYHMSSIYRTRDDLRDCGTIPVENYETIAERLVITCKRHTDHRRRRKGGRAPQDLRTKYQESKAQKSYSKVLEDDPHIFIPFIIDISPRICESFDVSKFCETHIERQEIGFDEKTKSFLEETARRKGIDESLPFKKLMRFLFPLRTPRPITGAETQDHYAYYLAELTSIRNFFGDRIYEAVKTSATRIKENDLNPERTTTESVWTKIPRADNEDAIVHLDVGGAFELASDLFPQASQMVSSALSTHRFAPGSSALQADADLSEIPGALNEYDNAYFTLHGASDLAISSVFSQRVSTAIANSQLKYWEKQVLLLETTDCVTMKLWRSQPQHGVISLRIGFFMSTLMANSLYG</sequence>
<proteinExistence type="predicted"/>
<protein>
    <submittedName>
        <fullName evidence="2">Transcription factor, fork head, conserved site</fullName>
    </submittedName>
</protein>
<name>A0A7T6XIA6_PENDI</name>
<evidence type="ECO:0000313" key="2">
    <source>
        <dbReference type="EMBL" id="QQK41582.1"/>
    </source>
</evidence>
<dbReference type="VEuPathDB" id="FungiDB:PDIP_69930"/>
<accession>A0A7T6XIA6</accession>
<feature type="region of interest" description="Disordered" evidence="1">
    <location>
        <begin position="42"/>
        <end position="70"/>
    </location>
</feature>
<dbReference type="AlphaFoldDB" id="A0A7T6XIA6"/>
<reference evidence="2 3" key="1">
    <citation type="submission" date="2020-08" db="EMBL/GenBank/DDBJ databases">
        <title>The completed genome sequence of the pathogenic ascomycete fungus Penicillium digitatum.</title>
        <authorList>
            <person name="Wang M."/>
        </authorList>
    </citation>
    <scope>NUCLEOTIDE SEQUENCE [LARGE SCALE GENOMIC DNA]</scope>
    <source>
        <strain evidence="2 3">PdW03</strain>
    </source>
</reference>
<dbReference type="Proteomes" id="UP000595662">
    <property type="component" value="Chromosome 1"/>
</dbReference>